<organism evidence="2 3">
    <name type="scientific">Inquilinus ginsengisoli</name>
    <dbReference type="NCBI Taxonomy" id="363840"/>
    <lineage>
        <taxon>Bacteria</taxon>
        <taxon>Pseudomonadati</taxon>
        <taxon>Pseudomonadota</taxon>
        <taxon>Alphaproteobacteria</taxon>
        <taxon>Rhodospirillales</taxon>
        <taxon>Rhodospirillaceae</taxon>
        <taxon>Inquilinus</taxon>
    </lineage>
</organism>
<feature type="transmembrane region" description="Helical" evidence="1">
    <location>
        <begin position="77"/>
        <end position="98"/>
    </location>
</feature>
<feature type="transmembrane region" description="Helical" evidence="1">
    <location>
        <begin position="12"/>
        <end position="33"/>
    </location>
</feature>
<comment type="caution">
    <text evidence="2">The sequence shown here is derived from an EMBL/GenBank/DDBJ whole genome shotgun (WGS) entry which is preliminary data.</text>
</comment>
<evidence type="ECO:0008006" key="4">
    <source>
        <dbReference type="Google" id="ProtNLM"/>
    </source>
</evidence>
<gene>
    <name evidence="2" type="ORF">E9232_006703</name>
</gene>
<keyword evidence="1" id="KW-0472">Membrane</keyword>
<dbReference type="RefSeq" id="WP_309801577.1">
    <property type="nucleotide sequence ID" value="NZ_JAVDPW010000016.1"/>
</dbReference>
<sequence length="195" mass="22719">MDSVATNPQVYLHIRVIIGIVLGLCITRLLTGFARLVQHPGRQRVYPVHLGWALSLLLAVAHFWWWEFRFAVASWTFGLYLFIIFYAALFFLLCVLLFPDDLTDYAGYEDYFLSRRKWFFGILALTFVVDVFDTLLKGADYLRGFGYEYELRISGYLLLCGIAIATRNRLFHLVFMVANIAYQLSWILRLYDTLG</sequence>
<accession>A0ABU1K1J0</accession>
<keyword evidence="1" id="KW-0812">Transmembrane</keyword>
<keyword evidence="3" id="KW-1185">Reference proteome</keyword>
<dbReference type="Proteomes" id="UP001262410">
    <property type="component" value="Unassembled WGS sequence"/>
</dbReference>
<evidence type="ECO:0000313" key="3">
    <source>
        <dbReference type="Proteomes" id="UP001262410"/>
    </source>
</evidence>
<evidence type="ECO:0000313" key="2">
    <source>
        <dbReference type="EMBL" id="MDR6294149.1"/>
    </source>
</evidence>
<dbReference type="EMBL" id="JAVDPW010000016">
    <property type="protein sequence ID" value="MDR6294149.1"/>
    <property type="molecule type" value="Genomic_DNA"/>
</dbReference>
<name>A0ABU1K1J0_9PROT</name>
<feature type="transmembrane region" description="Helical" evidence="1">
    <location>
        <begin position="118"/>
        <end position="136"/>
    </location>
</feature>
<feature type="transmembrane region" description="Helical" evidence="1">
    <location>
        <begin position="45"/>
        <end position="65"/>
    </location>
</feature>
<proteinExistence type="predicted"/>
<protein>
    <recommendedName>
        <fullName evidence="4">Mll4938 protein</fullName>
    </recommendedName>
</protein>
<keyword evidence="1" id="KW-1133">Transmembrane helix</keyword>
<reference evidence="2 3" key="1">
    <citation type="submission" date="2023-07" db="EMBL/GenBank/DDBJ databases">
        <title>Sorghum-associated microbial communities from plants grown in Nebraska, USA.</title>
        <authorList>
            <person name="Schachtman D."/>
        </authorList>
    </citation>
    <scope>NUCLEOTIDE SEQUENCE [LARGE SCALE GENOMIC DNA]</scope>
    <source>
        <strain evidence="2 3">584</strain>
    </source>
</reference>
<evidence type="ECO:0000256" key="1">
    <source>
        <dbReference type="SAM" id="Phobius"/>
    </source>
</evidence>
<feature type="transmembrane region" description="Helical" evidence="1">
    <location>
        <begin position="156"/>
        <end position="182"/>
    </location>
</feature>